<name>A0AAD6YAJ9_9AGAR</name>
<comment type="caution">
    <text evidence="2">The sequence shown here is derived from an EMBL/GenBank/DDBJ whole genome shotgun (WGS) entry which is preliminary data.</text>
</comment>
<dbReference type="AlphaFoldDB" id="A0AAD6YAJ9"/>
<dbReference type="InterPro" id="IPR046700">
    <property type="entry name" value="DUF6570"/>
</dbReference>
<dbReference type="Proteomes" id="UP001219525">
    <property type="component" value="Unassembled WGS sequence"/>
</dbReference>
<gene>
    <name evidence="2" type="ORF">GGX14DRAFT_397490</name>
</gene>
<protein>
    <recommendedName>
        <fullName evidence="1">DUF6570 domain-containing protein</fullName>
    </recommendedName>
</protein>
<evidence type="ECO:0000313" key="3">
    <source>
        <dbReference type="Proteomes" id="UP001219525"/>
    </source>
</evidence>
<evidence type="ECO:0000313" key="2">
    <source>
        <dbReference type="EMBL" id="KAJ7205792.1"/>
    </source>
</evidence>
<dbReference type="Pfam" id="PF20209">
    <property type="entry name" value="DUF6570"/>
    <property type="match status" value="1"/>
</dbReference>
<proteinExistence type="predicted"/>
<evidence type="ECO:0000259" key="1">
    <source>
        <dbReference type="Pfam" id="PF20209"/>
    </source>
</evidence>
<accession>A0AAD6YAJ9</accession>
<organism evidence="2 3">
    <name type="scientific">Mycena pura</name>
    <dbReference type="NCBI Taxonomy" id="153505"/>
    <lineage>
        <taxon>Eukaryota</taxon>
        <taxon>Fungi</taxon>
        <taxon>Dikarya</taxon>
        <taxon>Basidiomycota</taxon>
        <taxon>Agaricomycotina</taxon>
        <taxon>Agaricomycetes</taxon>
        <taxon>Agaricomycetidae</taxon>
        <taxon>Agaricales</taxon>
        <taxon>Marasmiineae</taxon>
        <taxon>Mycenaceae</taxon>
        <taxon>Mycena</taxon>
    </lineage>
</organism>
<sequence length="153" mass="16795">MPYDEGPLRDLLVDPDGVSFPPSGGIPTLSLCTSCYSSLKNKKMPPLSLANKNFLGPVPEELKDLTVIEEAMIARCRSKCWIVQLKEENQDLALATTQRGVKGHIIIYPQQPSKLSQILPPPIEDIVSPVCALFIGALLRLLNGCANMQNPWL</sequence>
<reference evidence="2" key="1">
    <citation type="submission" date="2023-03" db="EMBL/GenBank/DDBJ databases">
        <title>Massive genome expansion in bonnet fungi (Mycena s.s.) driven by repeated elements and novel gene families across ecological guilds.</title>
        <authorList>
            <consortium name="Lawrence Berkeley National Laboratory"/>
            <person name="Harder C.B."/>
            <person name="Miyauchi S."/>
            <person name="Viragh M."/>
            <person name="Kuo A."/>
            <person name="Thoen E."/>
            <person name="Andreopoulos B."/>
            <person name="Lu D."/>
            <person name="Skrede I."/>
            <person name="Drula E."/>
            <person name="Henrissat B."/>
            <person name="Morin E."/>
            <person name="Kohler A."/>
            <person name="Barry K."/>
            <person name="LaButti K."/>
            <person name="Morin E."/>
            <person name="Salamov A."/>
            <person name="Lipzen A."/>
            <person name="Mereny Z."/>
            <person name="Hegedus B."/>
            <person name="Baldrian P."/>
            <person name="Stursova M."/>
            <person name="Weitz H."/>
            <person name="Taylor A."/>
            <person name="Grigoriev I.V."/>
            <person name="Nagy L.G."/>
            <person name="Martin F."/>
            <person name="Kauserud H."/>
        </authorList>
    </citation>
    <scope>NUCLEOTIDE SEQUENCE</scope>
    <source>
        <strain evidence="2">9144</strain>
    </source>
</reference>
<keyword evidence="3" id="KW-1185">Reference proteome</keyword>
<feature type="domain" description="DUF6570" evidence="1">
    <location>
        <begin position="41"/>
        <end position="137"/>
    </location>
</feature>
<dbReference type="EMBL" id="JARJCW010000042">
    <property type="protein sequence ID" value="KAJ7205792.1"/>
    <property type="molecule type" value="Genomic_DNA"/>
</dbReference>